<dbReference type="RefSeq" id="WP_015186488.1">
    <property type="nucleotide sequence ID" value="NC_019744.1"/>
</dbReference>
<protein>
    <submittedName>
        <fullName evidence="2">Uncharacterized protein</fullName>
    </submittedName>
</protein>
<dbReference type="EMBL" id="CP003644">
    <property type="protein sequence ID" value="AFZ28591.1"/>
    <property type="molecule type" value="Genomic_DNA"/>
</dbReference>
<dbReference type="Proteomes" id="UP000010475">
    <property type="component" value="Plasmid pCYLST.02"/>
</dbReference>
<sequence length="154" mass="16931">MAETQTQQNLHEDVDADNNDDISTLSTDADVANVASQKEDKFNFDNTTIILGIQIQPGNTDDSRQVLITAGIKGEPPVIQITTIQELAQCPVIAEILIKLKTILPQMAEQSQQKEAQKQKSSVKQSENNRVVNPPDLPPTNLNKAKPSNQLTLF</sequence>
<evidence type="ECO:0000313" key="2">
    <source>
        <dbReference type="EMBL" id="AFZ28591.1"/>
    </source>
</evidence>
<geneLocation type="plasmid" evidence="2 3">
    <name>pCYLST.02</name>
</geneLocation>
<evidence type="ECO:0000256" key="1">
    <source>
        <dbReference type="SAM" id="MobiDB-lite"/>
    </source>
</evidence>
<dbReference type="eggNOG" id="ENOG5030VPE">
    <property type="taxonomic scope" value="Bacteria"/>
</dbReference>
<feature type="compositionally biased region" description="Polar residues" evidence="1">
    <location>
        <begin position="140"/>
        <end position="154"/>
    </location>
</feature>
<gene>
    <name evidence="2" type="ORF">Cylst_6372</name>
</gene>
<reference evidence="2 3" key="1">
    <citation type="submission" date="2012-06" db="EMBL/GenBank/DDBJ databases">
        <title>Finished plasmid 2 of genome of Cylindrospermum stagnale PCC 7417.</title>
        <authorList>
            <consortium name="US DOE Joint Genome Institute"/>
            <person name="Gugger M."/>
            <person name="Coursin T."/>
            <person name="Rippka R."/>
            <person name="Tandeau De Marsac N."/>
            <person name="Huntemann M."/>
            <person name="Wei C.-L."/>
            <person name="Han J."/>
            <person name="Detter J.C."/>
            <person name="Han C."/>
            <person name="Tapia R."/>
            <person name="Davenport K."/>
            <person name="Daligault H."/>
            <person name="Erkkila T."/>
            <person name="Gu W."/>
            <person name="Munk A.C.C."/>
            <person name="Teshima H."/>
            <person name="Xu Y."/>
            <person name="Chain P."/>
            <person name="Chen A."/>
            <person name="Krypides N."/>
            <person name="Mavromatis K."/>
            <person name="Markowitz V."/>
            <person name="Szeto E."/>
            <person name="Ivanova N."/>
            <person name="Mikhailova N."/>
            <person name="Ovchinnikova G."/>
            <person name="Pagani I."/>
            <person name="Pati A."/>
            <person name="Goodwin L."/>
            <person name="Peters L."/>
            <person name="Pitluck S."/>
            <person name="Woyke T."/>
            <person name="Kerfeld C."/>
        </authorList>
    </citation>
    <scope>NUCLEOTIDE SEQUENCE [LARGE SCALE GENOMIC DNA]</scope>
    <source>
        <strain evidence="2 3">PCC 7417</strain>
        <plasmid evidence="3">Plasmid pCYLST.02</plasmid>
    </source>
</reference>
<keyword evidence="3" id="KW-1185">Reference proteome</keyword>
<name>K9X966_9NOST</name>
<dbReference type="AlphaFoldDB" id="K9X966"/>
<dbReference type="KEGG" id="csg:Cylst_6372"/>
<dbReference type="HOGENOM" id="CLU_143366_0_0_3"/>
<keyword evidence="2" id="KW-0614">Plasmid</keyword>
<evidence type="ECO:0000313" key="3">
    <source>
        <dbReference type="Proteomes" id="UP000010475"/>
    </source>
</evidence>
<dbReference type="PATRIC" id="fig|56107.3.peg.7394"/>
<feature type="region of interest" description="Disordered" evidence="1">
    <location>
        <begin position="1"/>
        <end position="23"/>
    </location>
</feature>
<organism evidence="2 3">
    <name type="scientific">Cylindrospermum stagnale PCC 7417</name>
    <dbReference type="NCBI Taxonomy" id="56107"/>
    <lineage>
        <taxon>Bacteria</taxon>
        <taxon>Bacillati</taxon>
        <taxon>Cyanobacteriota</taxon>
        <taxon>Cyanophyceae</taxon>
        <taxon>Nostocales</taxon>
        <taxon>Nostocaceae</taxon>
        <taxon>Cylindrospermum</taxon>
    </lineage>
</organism>
<accession>K9X966</accession>
<dbReference type="OrthoDB" id="495379at2"/>
<proteinExistence type="predicted"/>
<feature type="compositionally biased region" description="Low complexity" evidence="1">
    <location>
        <begin position="111"/>
        <end position="126"/>
    </location>
</feature>
<feature type="region of interest" description="Disordered" evidence="1">
    <location>
        <begin position="111"/>
        <end position="154"/>
    </location>
</feature>